<dbReference type="STRING" id="1429083.GCA_001885685_01263"/>
<evidence type="ECO:0000313" key="2">
    <source>
        <dbReference type="EMBL" id="SEK82070.1"/>
    </source>
</evidence>
<dbReference type="Proteomes" id="UP000185766">
    <property type="component" value="Unassembled WGS sequence"/>
</dbReference>
<organism evidence="2 3">
    <name type="scientific">Atopomonas hussainii</name>
    <dbReference type="NCBI Taxonomy" id="1429083"/>
    <lineage>
        <taxon>Bacteria</taxon>
        <taxon>Pseudomonadati</taxon>
        <taxon>Pseudomonadota</taxon>
        <taxon>Gammaproteobacteria</taxon>
        <taxon>Pseudomonadales</taxon>
        <taxon>Pseudomonadaceae</taxon>
        <taxon>Atopomonas</taxon>
    </lineage>
</organism>
<protein>
    <submittedName>
        <fullName evidence="2">Outer membrane protein beta-barrel domain-containing protein</fullName>
    </submittedName>
</protein>
<gene>
    <name evidence="2" type="ORF">SAMN05216214_105161</name>
</gene>
<feature type="signal peptide" evidence="1">
    <location>
        <begin position="1"/>
        <end position="21"/>
    </location>
</feature>
<dbReference type="EMBL" id="FOAS01000005">
    <property type="protein sequence ID" value="SEK82070.1"/>
    <property type="molecule type" value="Genomic_DNA"/>
</dbReference>
<evidence type="ECO:0000256" key="1">
    <source>
        <dbReference type="SAM" id="SignalP"/>
    </source>
</evidence>
<name>A0A1H7K6H5_9GAMM</name>
<keyword evidence="1" id="KW-0732">Signal</keyword>
<feature type="chain" id="PRO_5010318378" evidence="1">
    <location>
        <begin position="22"/>
        <end position="199"/>
    </location>
</feature>
<dbReference type="AlphaFoldDB" id="A0A1H7K6H5"/>
<evidence type="ECO:0000313" key="3">
    <source>
        <dbReference type="Proteomes" id="UP000185766"/>
    </source>
</evidence>
<sequence length="199" mass="21517">MRLIKLTVLAASMGVAGMAAAADNFAGVTWGESTSNYDSSKRLQQQMPGAKMDDVIKNSGTWGVRAGRDNGHDRVYLTYEQVSDDYHSTVKLRQENLLGSYDRTFSVTDSARLYAGVTGGMTKVSQESKGYSRDTGYGYAIGAQVGGLLALTQAVELEAGFRYLKHNADVDFKERGVGRTGNAELSSSKQSFLGVNVKF</sequence>
<dbReference type="Gene3D" id="2.40.160.20">
    <property type="match status" value="1"/>
</dbReference>
<keyword evidence="3" id="KW-1185">Reference proteome</keyword>
<proteinExistence type="predicted"/>
<accession>A0A1H7K6H5</accession>
<reference evidence="2 3" key="1">
    <citation type="submission" date="2016-10" db="EMBL/GenBank/DDBJ databases">
        <authorList>
            <person name="de Groot N.N."/>
        </authorList>
    </citation>
    <scope>NUCLEOTIDE SEQUENCE [LARGE SCALE GENOMIC DNA]</scope>
    <source>
        <strain evidence="2 3">JCM 19513</strain>
    </source>
</reference>
<dbReference type="SUPFAM" id="SSF56925">
    <property type="entry name" value="OMPA-like"/>
    <property type="match status" value="1"/>
</dbReference>
<dbReference type="RefSeq" id="WP_074866494.1">
    <property type="nucleotide sequence ID" value="NZ_FOAS01000005.1"/>
</dbReference>
<dbReference type="InterPro" id="IPR011250">
    <property type="entry name" value="OMP/PagP_B-barrel"/>
</dbReference>